<comment type="caution">
    <text evidence="6">The sequence shown here is derived from an EMBL/GenBank/DDBJ whole genome shotgun (WGS) entry which is preliminary data.</text>
</comment>
<evidence type="ECO:0000313" key="6">
    <source>
        <dbReference type="EMBL" id="RDG36475.1"/>
    </source>
</evidence>
<name>A0A370BAL3_9ACTN</name>
<comment type="similarity">
    <text evidence="1">Belongs to the SMC family. SbcC subfamily.</text>
</comment>
<dbReference type="PANTHER" id="PTHR32114:SF2">
    <property type="entry name" value="ABC TRANSPORTER ABCH.3"/>
    <property type="match status" value="1"/>
</dbReference>
<sequence length="650" mass="71364">MGSPAFILVSCWRSPAVMATAALRCFTAPATVWRSPLAPRCCSDISVARSDPGLYVQRGVALRLITGGIVASSKVERANEVSRVRVSKVTAESFRGVPGRLEVSFRNSNGKPSSALIFGDNGSGKSSIVDAIEWACQRAVGRNKSVRANAAPSLVNLAAGGTKCSVEVELSDGSSARRWATFNEVGVQVFGDQVPDAFARIPMSLKRADILRFLDTPAIKRGSIFIDHALGEDISSVPSLTTDQQAVIDERHETKRLMREAAADLAKLIGVDPPPRGANDIAEMISVDVYKRLPAADRIRVSLPRAVQAKMEEVNKHKDQVYELNQRAKRLRLPSTATTERLLAMQALLSEVGDWLTSAFLSVTGASHVRRVEPAFGQLSDVSLEINVTLAGEIFTTPQKVFSEGYQDLIALLYFLAVARAAGRQGQARVLILDDVLQSVDANIRVSLMEMVVREFKDWQLLVTVHDRLWRSQLRDIFQRTGHPVMEIEIRNWDFGGGPHVLSAGVDPADSLWAALDLSDPFVVCGVAGRLLEQICDHLSWTLPSSVKRKRGDAYTLHDMWPGIMKELKGTSCAHLLAKVDTWVHLRNAAGAHYNEWAEGVTWVEAESFGLAVLELYGQVRCDSCKQWVERAEGKRFACRCSGIRIEPLS</sequence>
<evidence type="ECO:0000256" key="1">
    <source>
        <dbReference type="ARBA" id="ARBA00006930"/>
    </source>
</evidence>
<gene>
    <name evidence="6" type="ORF">DVH02_19665</name>
</gene>
<feature type="chain" id="PRO_5016876163" description="Nuclease SbcCD subunit C" evidence="4">
    <location>
        <begin position="22"/>
        <end position="650"/>
    </location>
</feature>
<dbReference type="AlphaFoldDB" id="A0A370BAL3"/>
<protein>
    <recommendedName>
        <fullName evidence="3">Nuclease SbcCD subunit C</fullName>
    </recommendedName>
</protein>
<dbReference type="SUPFAM" id="SSF52540">
    <property type="entry name" value="P-loop containing nucleoside triphosphate hydrolases"/>
    <property type="match status" value="1"/>
</dbReference>
<dbReference type="InterPro" id="IPR003395">
    <property type="entry name" value="RecF/RecN/SMC_N"/>
</dbReference>
<proteinExistence type="inferred from homology"/>
<organism evidence="6 7">
    <name type="scientific">Streptomyces corynorhini</name>
    <dbReference type="NCBI Taxonomy" id="2282652"/>
    <lineage>
        <taxon>Bacteria</taxon>
        <taxon>Bacillati</taxon>
        <taxon>Actinomycetota</taxon>
        <taxon>Actinomycetes</taxon>
        <taxon>Kitasatosporales</taxon>
        <taxon>Streptomycetaceae</taxon>
        <taxon>Streptomyces</taxon>
    </lineage>
</organism>
<feature type="domain" description="RecF/RecN/SMC N-terminal" evidence="5">
    <location>
        <begin position="110"/>
        <end position="468"/>
    </location>
</feature>
<evidence type="ECO:0000259" key="5">
    <source>
        <dbReference type="Pfam" id="PF02463"/>
    </source>
</evidence>
<dbReference type="Gene3D" id="3.40.50.300">
    <property type="entry name" value="P-loop containing nucleotide triphosphate hydrolases"/>
    <property type="match status" value="1"/>
</dbReference>
<evidence type="ECO:0000256" key="2">
    <source>
        <dbReference type="ARBA" id="ARBA00011322"/>
    </source>
</evidence>
<comment type="subunit">
    <text evidence="2">Heterodimer of SbcC and SbcD.</text>
</comment>
<dbReference type="Proteomes" id="UP000253741">
    <property type="component" value="Unassembled WGS sequence"/>
</dbReference>
<dbReference type="Pfam" id="PF02463">
    <property type="entry name" value="SMC_N"/>
    <property type="match status" value="1"/>
</dbReference>
<accession>A0A370BAL3</accession>
<dbReference type="PANTHER" id="PTHR32114">
    <property type="entry name" value="ABC TRANSPORTER ABCH.3"/>
    <property type="match status" value="1"/>
</dbReference>
<feature type="signal peptide" evidence="4">
    <location>
        <begin position="1"/>
        <end position="21"/>
    </location>
</feature>
<evidence type="ECO:0000256" key="3">
    <source>
        <dbReference type="ARBA" id="ARBA00013368"/>
    </source>
</evidence>
<evidence type="ECO:0000313" key="7">
    <source>
        <dbReference type="Proteomes" id="UP000253741"/>
    </source>
</evidence>
<keyword evidence="4" id="KW-0732">Signal</keyword>
<dbReference type="EMBL" id="QQNA01000155">
    <property type="protein sequence ID" value="RDG36475.1"/>
    <property type="molecule type" value="Genomic_DNA"/>
</dbReference>
<dbReference type="InterPro" id="IPR027417">
    <property type="entry name" value="P-loop_NTPase"/>
</dbReference>
<evidence type="ECO:0000256" key="4">
    <source>
        <dbReference type="SAM" id="SignalP"/>
    </source>
</evidence>
<reference evidence="6 7" key="1">
    <citation type="submission" date="2018-07" db="EMBL/GenBank/DDBJ databases">
        <title>Streptomyces species from bats.</title>
        <authorList>
            <person name="Dunlap C."/>
        </authorList>
    </citation>
    <scope>NUCLEOTIDE SEQUENCE [LARGE SCALE GENOMIC DNA]</scope>
    <source>
        <strain evidence="6 7">AC230</strain>
    </source>
</reference>
<keyword evidence="7" id="KW-1185">Reference proteome</keyword>